<reference evidence="2 3" key="1">
    <citation type="submission" date="2020-02" db="EMBL/GenBank/DDBJ databases">
        <title>Complete genome sequence of Blautia producta JCM 1471(T).</title>
        <authorList>
            <person name="Tourlousse D.M."/>
            <person name="Sakamoto M."/>
            <person name="Miura T."/>
            <person name="Narita K."/>
            <person name="Ohashi A."/>
            <person name="Uchino Y."/>
            <person name="Yamazoe A."/>
            <person name="Kameyama K."/>
            <person name="Terauchi J."/>
            <person name="Ohkuma M."/>
            <person name="Kawasaki H."/>
            <person name="Sekiguchi Y."/>
        </authorList>
    </citation>
    <scope>NUCLEOTIDE SEQUENCE [LARGE SCALE GENOMIC DNA]</scope>
    <source>
        <strain evidence="2 3">JCM 1471</strain>
    </source>
</reference>
<dbReference type="EMBL" id="CP048626">
    <property type="protein sequence ID" value="QIB56551.1"/>
    <property type="molecule type" value="Genomic_DNA"/>
</dbReference>
<evidence type="ECO:0000313" key="2">
    <source>
        <dbReference type="EMBL" id="QIB56551.1"/>
    </source>
</evidence>
<dbReference type="RefSeq" id="WP_018596630.1">
    <property type="nucleotide sequence ID" value="NZ_AUUC01000039.1"/>
</dbReference>
<dbReference type="Proteomes" id="UP000464715">
    <property type="component" value="Chromosome"/>
</dbReference>
<gene>
    <name evidence="2" type="ORF">GXM18_17815</name>
</gene>
<accession>A0ABX6JAR4</accession>
<sequence>MMVFKYLLAAVNFLLFLIMTLITMAGVKKDDEATKWLLLVFSLLPVANMVAILG</sequence>
<feature type="transmembrane region" description="Helical" evidence="1">
    <location>
        <begin position="6"/>
        <end position="24"/>
    </location>
</feature>
<keyword evidence="3" id="KW-1185">Reference proteome</keyword>
<organism evidence="2 3">
    <name type="scientific">Blautia producta ATCC 27340 = DSM 2950</name>
    <dbReference type="NCBI Taxonomy" id="1121114"/>
    <lineage>
        <taxon>Bacteria</taxon>
        <taxon>Bacillati</taxon>
        <taxon>Bacillota</taxon>
        <taxon>Clostridia</taxon>
        <taxon>Lachnospirales</taxon>
        <taxon>Lachnospiraceae</taxon>
        <taxon>Blautia</taxon>
    </lineage>
</organism>
<dbReference type="GeneID" id="75053845"/>
<feature type="transmembrane region" description="Helical" evidence="1">
    <location>
        <begin position="36"/>
        <end position="53"/>
    </location>
</feature>
<name>A0ABX6JAR4_9FIRM</name>
<evidence type="ECO:0000313" key="3">
    <source>
        <dbReference type="Proteomes" id="UP000464715"/>
    </source>
</evidence>
<proteinExistence type="predicted"/>
<evidence type="ECO:0000256" key="1">
    <source>
        <dbReference type="SAM" id="Phobius"/>
    </source>
</evidence>
<keyword evidence="1" id="KW-1133">Transmembrane helix</keyword>
<evidence type="ECO:0008006" key="4">
    <source>
        <dbReference type="Google" id="ProtNLM"/>
    </source>
</evidence>
<protein>
    <recommendedName>
        <fullName evidence="4">Cardiolipin synthase N-terminal domain-containing protein</fullName>
    </recommendedName>
</protein>
<keyword evidence="1" id="KW-0812">Transmembrane</keyword>
<keyword evidence="1" id="KW-0472">Membrane</keyword>